<reference evidence="2" key="1">
    <citation type="submission" date="2023-10" db="EMBL/GenBank/DDBJ databases">
        <title>Genome assembly of Pristionchus species.</title>
        <authorList>
            <person name="Yoshida K."/>
            <person name="Sommer R.J."/>
        </authorList>
    </citation>
    <scope>NUCLEOTIDE SEQUENCE</scope>
    <source>
        <strain evidence="2">RS5133</strain>
    </source>
</reference>
<gene>
    <name evidence="2" type="ORF">PFISCL1PPCAC_3653</name>
</gene>
<evidence type="ECO:0000313" key="3">
    <source>
        <dbReference type="Proteomes" id="UP001432322"/>
    </source>
</evidence>
<feature type="non-terminal residue" evidence="2">
    <location>
        <position position="97"/>
    </location>
</feature>
<proteinExistence type="predicted"/>
<dbReference type="AlphaFoldDB" id="A0AAV5UZ73"/>
<dbReference type="SMART" id="SM00355">
    <property type="entry name" value="ZnF_C2H2"/>
    <property type="match status" value="2"/>
</dbReference>
<accession>A0AAV5UZ73</accession>
<dbReference type="Proteomes" id="UP001432322">
    <property type="component" value="Unassembled WGS sequence"/>
</dbReference>
<evidence type="ECO:0000259" key="1">
    <source>
        <dbReference type="SMART" id="SM00355"/>
    </source>
</evidence>
<organism evidence="2 3">
    <name type="scientific">Pristionchus fissidentatus</name>
    <dbReference type="NCBI Taxonomy" id="1538716"/>
    <lineage>
        <taxon>Eukaryota</taxon>
        <taxon>Metazoa</taxon>
        <taxon>Ecdysozoa</taxon>
        <taxon>Nematoda</taxon>
        <taxon>Chromadorea</taxon>
        <taxon>Rhabditida</taxon>
        <taxon>Rhabditina</taxon>
        <taxon>Diplogasteromorpha</taxon>
        <taxon>Diplogasteroidea</taxon>
        <taxon>Neodiplogasteridae</taxon>
        <taxon>Pristionchus</taxon>
    </lineage>
</organism>
<evidence type="ECO:0000313" key="2">
    <source>
        <dbReference type="EMBL" id="GMT12356.1"/>
    </source>
</evidence>
<comment type="caution">
    <text evidence="2">The sequence shown here is derived from an EMBL/GenBank/DDBJ whole genome shotgun (WGS) entry which is preliminary data.</text>
</comment>
<sequence length="97" mass="10842">MGKIWRLNTRLDNQYECAACGMRVASSHLLLHIADCHESARLFHCPHCAVVHLDQSSLAAHSTRVHGVEVKGGGRVLSFLEKKDDEIRRAFFPSFGV</sequence>
<feature type="domain" description="C2H2-type" evidence="1">
    <location>
        <begin position="15"/>
        <end position="37"/>
    </location>
</feature>
<dbReference type="InterPro" id="IPR013087">
    <property type="entry name" value="Znf_C2H2_type"/>
</dbReference>
<dbReference type="Gene3D" id="3.30.160.60">
    <property type="entry name" value="Classic Zinc Finger"/>
    <property type="match status" value="1"/>
</dbReference>
<name>A0AAV5UZ73_9BILA</name>
<dbReference type="EMBL" id="BTSY01000001">
    <property type="protein sequence ID" value="GMT12356.1"/>
    <property type="molecule type" value="Genomic_DNA"/>
</dbReference>
<feature type="domain" description="C2H2-type" evidence="1">
    <location>
        <begin position="43"/>
        <end position="66"/>
    </location>
</feature>
<protein>
    <recommendedName>
        <fullName evidence="1">C2H2-type domain-containing protein</fullName>
    </recommendedName>
</protein>
<keyword evidence="3" id="KW-1185">Reference proteome</keyword>